<evidence type="ECO:0000313" key="14">
    <source>
        <dbReference type="EMBL" id="GFN94304.1"/>
    </source>
</evidence>
<feature type="disulfide bond" evidence="8">
    <location>
        <begin position="84"/>
        <end position="93"/>
    </location>
</feature>
<dbReference type="SMART" id="SM00181">
    <property type="entry name" value="EGF"/>
    <property type="match status" value="7"/>
</dbReference>
<dbReference type="GO" id="GO:0016020">
    <property type="term" value="C:membrane"/>
    <property type="evidence" value="ECO:0007669"/>
    <property type="project" value="UniProtKB-SubCell"/>
</dbReference>
<dbReference type="PROSITE" id="PS01187">
    <property type="entry name" value="EGF_CA"/>
    <property type="match status" value="1"/>
</dbReference>
<feature type="disulfide bond" evidence="8">
    <location>
        <begin position="160"/>
        <end position="169"/>
    </location>
</feature>
<dbReference type="FunFam" id="2.10.25.10:FF:000095">
    <property type="entry name" value="Notch, isoform B"/>
    <property type="match status" value="1"/>
</dbReference>
<dbReference type="SUPFAM" id="SSF57184">
    <property type="entry name" value="Growth factor receptor domain"/>
    <property type="match status" value="1"/>
</dbReference>
<comment type="caution">
    <text evidence="14">The sequence shown here is derived from an EMBL/GenBank/DDBJ whole genome shotgun (WGS) entry which is preliminary data.</text>
</comment>
<evidence type="ECO:0000256" key="8">
    <source>
        <dbReference type="PROSITE-ProRule" id="PRU00076"/>
    </source>
</evidence>
<dbReference type="FunFam" id="2.10.25.10:FF:000321">
    <property type="entry name" value="Protein delta homolog 1"/>
    <property type="match status" value="1"/>
</dbReference>
<keyword evidence="7" id="KW-0325">Glycoprotein</keyword>
<feature type="disulfide bond" evidence="9">
    <location>
        <begin position="15"/>
        <end position="24"/>
    </location>
</feature>
<comment type="caution">
    <text evidence="8">Lacks conserved residue(s) required for the propagation of feature annotation.</text>
</comment>
<feature type="domain" description="EGF-like" evidence="12">
    <location>
        <begin position="96"/>
        <end position="132"/>
    </location>
</feature>
<keyword evidence="5 10" id="KW-0677">Repeat</keyword>
<evidence type="ECO:0000256" key="10">
    <source>
        <dbReference type="RuleBase" id="RU280815"/>
    </source>
</evidence>
<dbReference type="Gene3D" id="2.10.25.10">
    <property type="entry name" value="Laminin"/>
    <property type="match status" value="6"/>
</dbReference>
<evidence type="ECO:0000256" key="9">
    <source>
        <dbReference type="PROSITE-ProRule" id="PRU00377"/>
    </source>
</evidence>
<evidence type="ECO:0000313" key="15">
    <source>
        <dbReference type="Proteomes" id="UP000735302"/>
    </source>
</evidence>
<evidence type="ECO:0000256" key="11">
    <source>
        <dbReference type="SAM" id="Phobius"/>
    </source>
</evidence>
<feature type="transmembrane region" description="Helical" evidence="11">
    <location>
        <begin position="544"/>
        <end position="568"/>
    </location>
</feature>
<comment type="similarity">
    <text evidence="1">Belongs to the NOTCH family.</text>
</comment>
<evidence type="ECO:0000259" key="12">
    <source>
        <dbReference type="PROSITE" id="PS50026"/>
    </source>
</evidence>
<dbReference type="PRINTS" id="PR00010">
    <property type="entry name" value="EGFBLOOD"/>
</dbReference>
<dbReference type="PROSITE" id="PS51051">
    <property type="entry name" value="DSL"/>
    <property type="match status" value="1"/>
</dbReference>
<keyword evidence="10 11" id="KW-1133">Transmembrane helix</keyword>
<dbReference type="InterPro" id="IPR049883">
    <property type="entry name" value="NOTCH1_EGF-like"/>
</dbReference>
<feature type="disulfide bond" evidence="8">
    <location>
        <begin position="122"/>
        <end position="131"/>
    </location>
</feature>
<dbReference type="Pfam" id="PF07645">
    <property type="entry name" value="EGF_CA"/>
    <property type="match status" value="3"/>
</dbReference>
<dbReference type="SMART" id="SM00051">
    <property type="entry name" value="DSL"/>
    <property type="match status" value="1"/>
</dbReference>
<dbReference type="InterPro" id="IPR018097">
    <property type="entry name" value="EGF_Ca-bd_CS"/>
</dbReference>
<feature type="disulfide bond" evidence="9">
    <location>
        <begin position="46"/>
        <end position="55"/>
    </location>
</feature>
<dbReference type="PROSITE" id="PS50026">
    <property type="entry name" value="EGF_3"/>
    <property type="match status" value="6"/>
</dbReference>
<keyword evidence="10 11" id="KW-0812">Transmembrane</keyword>
<keyword evidence="15" id="KW-1185">Reference proteome</keyword>
<keyword evidence="6 8" id="KW-1015">Disulfide bond</keyword>
<dbReference type="PROSITE" id="PS00010">
    <property type="entry name" value="ASX_HYDROXYL"/>
    <property type="match status" value="5"/>
</dbReference>
<evidence type="ECO:0000256" key="5">
    <source>
        <dbReference type="ARBA" id="ARBA00022737"/>
    </source>
</evidence>
<dbReference type="SMART" id="SM00179">
    <property type="entry name" value="EGF_CA"/>
    <property type="match status" value="7"/>
</dbReference>
<dbReference type="InterPro" id="IPR001774">
    <property type="entry name" value="DSL"/>
</dbReference>
<feature type="domain" description="EGF-like" evidence="12">
    <location>
        <begin position="250"/>
        <end position="288"/>
    </location>
</feature>
<dbReference type="GO" id="GO:0007219">
    <property type="term" value="P:Notch signaling pathway"/>
    <property type="evidence" value="ECO:0007669"/>
    <property type="project" value="TreeGrafter"/>
</dbReference>
<proteinExistence type="inferred from homology"/>
<organism evidence="14 15">
    <name type="scientific">Plakobranchus ocellatus</name>
    <dbReference type="NCBI Taxonomy" id="259542"/>
    <lineage>
        <taxon>Eukaryota</taxon>
        <taxon>Metazoa</taxon>
        <taxon>Spiralia</taxon>
        <taxon>Lophotrochozoa</taxon>
        <taxon>Mollusca</taxon>
        <taxon>Gastropoda</taxon>
        <taxon>Heterobranchia</taxon>
        <taxon>Euthyneura</taxon>
        <taxon>Panpulmonata</taxon>
        <taxon>Sacoglossa</taxon>
        <taxon>Placobranchoidea</taxon>
        <taxon>Plakobranchidae</taxon>
        <taxon>Plakobranchus</taxon>
    </lineage>
</organism>
<comment type="function">
    <text evidence="10">Putative Notch ligand involved in the mediation of Notch signaling.</text>
</comment>
<gene>
    <name evidence="14" type="ORF">PoB_002081000</name>
</gene>
<dbReference type="Pfam" id="PF00008">
    <property type="entry name" value="EGF"/>
    <property type="match status" value="3"/>
</dbReference>
<keyword evidence="4 10" id="KW-0732">Signal</keyword>
<dbReference type="PANTHER" id="PTHR12916:SF11">
    <property type="entry name" value="MUCIN-4"/>
    <property type="match status" value="1"/>
</dbReference>
<feature type="disulfide bond" evidence="8">
    <location>
        <begin position="199"/>
        <end position="208"/>
    </location>
</feature>
<dbReference type="InterPro" id="IPR000742">
    <property type="entry name" value="EGF"/>
</dbReference>
<feature type="domain" description="EGF-like" evidence="12">
    <location>
        <begin position="172"/>
        <end position="209"/>
    </location>
</feature>
<dbReference type="FunFam" id="2.10.25.10:FF:000060">
    <property type="entry name" value="Neurogenic locus notch protein 1"/>
    <property type="match status" value="1"/>
</dbReference>
<dbReference type="CDD" id="cd00054">
    <property type="entry name" value="EGF_CA"/>
    <property type="match status" value="6"/>
</dbReference>
<feature type="disulfide bond" evidence="8">
    <location>
        <begin position="278"/>
        <end position="287"/>
    </location>
</feature>
<dbReference type="InterPro" id="IPR001881">
    <property type="entry name" value="EGF-like_Ca-bd_dom"/>
</dbReference>
<dbReference type="EMBL" id="BLXT01002432">
    <property type="protein sequence ID" value="GFN94304.1"/>
    <property type="molecule type" value="Genomic_DNA"/>
</dbReference>
<dbReference type="Pfam" id="PF01414">
    <property type="entry name" value="DSL"/>
    <property type="match status" value="1"/>
</dbReference>
<feature type="disulfide bond" evidence="8">
    <location>
        <begin position="238"/>
        <end position="247"/>
    </location>
</feature>
<evidence type="ECO:0000256" key="4">
    <source>
        <dbReference type="ARBA" id="ARBA00022729"/>
    </source>
</evidence>
<sequence length="569" mass="62422">MLNIYSLRLELSVYCERDYYGSDCRKFCSPGSNDHYSCSASGDKLCHSGWTGSTCDTRINYCLNVVCKNGGNCQRLSNGFMCSCPRGYEGPLCEDDVNECESNVCKNGAVCTNLNGSFACACLPFWEGITCEKNINECLSSPCNNGGICLDKVKGYVCECAEGWLGETCAIDRDECETSSVCSNGATCLNTPGSYKCLCAEGWRGQVCEQDIDECGMINFCHNGGACVNTRGSFMCRCPPTWTGRRCETDVDECVTLPELCGRNGSCLNLPGDFRCQCDPGLTGFMCDEDVDECSLSKDLCAYVGNFPPFTPNVTFSIERANMPTLSINITETKNKTEDSLFINGSSSDLPTSPPWPDAPVSHILCVNTQPGYRCICQVFWRGAKCDQTLTECILGPDHAQGVSKAPNKDRCPEFFLPLLHTHPFPLNTHLSFAPEMTVPFYLVGQPSLQTQSYVNSNLSRLLRESRLFEGKELNLTSTFTHGITPSGKKITKVHPVVSVGGEILTDSELTYVLRTLSPKVTDLINWTLYTGYVLSNHGKIFHMWYLVPIIAGLLLLLVSVAGAVLCLR</sequence>
<dbReference type="InterPro" id="IPR000152">
    <property type="entry name" value="EGF-type_Asp/Asn_hydroxyl_site"/>
</dbReference>
<accession>A0AAV3ZGM7</accession>
<comment type="subcellular location">
    <subcellularLocation>
        <location evidence="10">Membrane</location>
        <topology evidence="10">Single-pass type I membrane protein</topology>
    </subcellularLocation>
</comment>
<evidence type="ECO:0000256" key="1">
    <source>
        <dbReference type="ARBA" id="ARBA00005847"/>
    </source>
</evidence>
<protein>
    <recommendedName>
        <fullName evidence="10">Delta-like protein</fullName>
    </recommendedName>
</protein>
<keyword evidence="2 10" id="KW-0217">Developmental protein</keyword>
<dbReference type="SUPFAM" id="SSF57196">
    <property type="entry name" value="EGF/Laminin"/>
    <property type="match status" value="3"/>
</dbReference>
<keyword evidence="3 8" id="KW-0245">EGF-like domain</keyword>
<evidence type="ECO:0000256" key="3">
    <source>
        <dbReference type="ARBA" id="ARBA00022536"/>
    </source>
</evidence>
<dbReference type="AlphaFoldDB" id="A0AAV3ZGM7"/>
<dbReference type="Proteomes" id="UP000735302">
    <property type="component" value="Unassembled WGS sequence"/>
</dbReference>
<feature type="domain" description="EGF-like" evidence="12">
    <location>
        <begin position="211"/>
        <end position="248"/>
    </location>
</feature>
<reference evidence="14 15" key="1">
    <citation type="journal article" date="2021" name="Elife">
        <title>Chloroplast acquisition without the gene transfer in kleptoplastic sea slugs, Plakobranchus ocellatus.</title>
        <authorList>
            <person name="Maeda T."/>
            <person name="Takahashi S."/>
            <person name="Yoshida T."/>
            <person name="Shimamura S."/>
            <person name="Takaki Y."/>
            <person name="Nagai Y."/>
            <person name="Toyoda A."/>
            <person name="Suzuki Y."/>
            <person name="Arimoto A."/>
            <person name="Ishii H."/>
            <person name="Satoh N."/>
            <person name="Nishiyama T."/>
            <person name="Hasebe M."/>
            <person name="Maruyama T."/>
            <person name="Minagawa J."/>
            <person name="Obokata J."/>
            <person name="Shigenobu S."/>
        </authorList>
    </citation>
    <scope>NUCLEOTIDE SEQUENCE [LARGE SCALE GENOMIC DNA]</scope>
</reference>
<evidence type="ECO:0000256" key="7">
    <source>
        <dbReference type="ARBA" id="ARBA00023180"/>
    </source>
</evidence>
<feature type="domain" description="EGF-like" evidence="12">
    <location>
        <begin position="58"/>
        <end position="94"/>
    </location>
</feature>
<feature type="domain" description="DSL" evidence="13">
    <location>
        <begin position="13"/>
        <end position="55"/>
    </location>
</feature>
<dbReference type="GO" id="GO:0005112">
    <property type="term" value="F:Notch binding"/>
    <property type="evidence" value="ECO:0007669"/>
    <property type="project" value="TreeGrafter"/>
</dbReference>
<feature type="domain" description="EGF-like" evidence="12">
    <location>
        <begin position="134"/>
        <end position="170"/>
    </location>
</feature>
<keyword evidence="10 11" id="KW-0472">Membrane</keyword>
<evidence type="ECO:0000259" key="13">
    <source>
        <dbReference type="PROSITE" id="PS51051"/>
    </source>
</evidence>
<dbReference type="InterPro" id="IPR009030">
    <property type="entry name" value="Growth_fac_rcpt_cys_sf"/>
</dbReference>
<dbReference type="FunFam" id="2.10.25.10:FF:000125">
    <property type="entry name" value="Neurogenic locus notch protein-like"/>
    <property type="match status" value="1"/>
</dbReference>
<dbReference type="Gene3D" id="2.10.25.140">
    <property type="match status" value="1"/>
</dbReference>
<dbReference type="PROSITE" id="PS01186">
    <property type="entry name" value="EGF_2"/>
    <property type="match status" value="3"/>
</dbReference>
<evidence type="ECO:0000256" key="6">
    <source>
        <dbReference type="ARBA" id="ARBA00023157"/>
    </source>
</evidence>
<name>A0AAV3ZGM7_9GAST</name>
<dbReference type="GO" id="GO:0005509">
    <property type="term" value="F:calcium ion binding"/>
    <property type="evidence" value="ECO:0007669"/>
    <property type="project" value="InterPro"/>
</dbReference>
<dbReference type="PROSITE" id="PS00022">
    <property type="entry name" value="EGF_1"/>
    <property type="match status" value="6"/>
</dbReference>
<dbReference type="FunFam" id="2.10.25.10:FF:000471">
    <property type="entry name" value="Protein lin-12"/>
    <property type="match status" value="1"/>
</dbReference>
<evidence type="ECO:0000256" key="2">
    <source>
        <dbReference type="ARBA" id="ARBA00022473"/>
    </source>
</evidence>
<dbReference type="PANTHER" id="PTHR12916">
    <property type="entry name" value="CYTOCHROME C OXIDASE POLYPEPTIDE VIC-2"/>
    <property type="match status" value="1"/>
</dbReference>
<dbReference type="FunFam" id="2.10.25.10:FF:000038">
    <property type="entry name" value="Fibrillin 2"/>
    <property type="match status" value="1"/>
</dbReference>